<dbReference type="InterPro" id="IPR019185">
    <property type="entry name" value="Integral_membrane_SYS1-rel"/>
</dbReference>
<dbReference type="AlphaFoldDB" id="A0A485L4J0"/>
<keyword evidence="6 9" id="KW-1133">Transmembrane helix</keyword>
<comment type="subcellular location">
    <subcellularLocation>
        <location evidence="1">Golgi apparatus membrane</location>
        <topology evidence="1">Multi-pass membrane protein</topology>
    </subcellularLocation>
</comment>
<dbReference type="GO" id="GO:0006895">
    <property type="term" value="P:Golgi to endosome transport"/>
    <property type="evidence" value="ECO:0007669"/>
    <property type="project" value="TreeGrafter"/>
</dbReference>
<dbReference type="GO" id="GO:0005829">
    <property type="term" value="C:cytosol"/>
    <property type="evidence" value="ECO:0007669"/>
    <property type="project" value="GOC"/>
</dbReference>
<dbReference type="PANTHER" id="PTHR12952">
    <property type="entry name" value="SYS1"/>
    <property type="match status" value="1"/>
</dbReference>
<dbReference type="Pfam" id="PF09801">
    <property type="entry name" value="SYS1"/>
    <property type="match status" value="1"/>
</dbReference>
<evidence type="ECO:0000313" key="12">
    <source>
        <dbReference type="Proteomes" id="UP000332933"/>
    </source>
</evidence>
<sequence>MYYESDDECDNDVSRTHARATVARCGCNLFETAHMTGYEHEHMWCAEAAKKLGVQTPNETCNTKWTCLWLDDDEPPRPLRVASDGNLECWSNDGKVCALGQAYCNALVGSHTQPKATVKCGCSLFASTGITGYETENHWCQDAMNALGADPPEQDCKTALRLVVVSTPQKEMLSYISFLVGAGLALVVYRRRVPSTKDERQEKTLDEFVQCTPWQCIALLCWLQIGKRNNEKNRFPLLYPVMVGYPECPCAFSIFGPAMPKFYGRGQWDPKLIFLQIVCLQCSHYLALGLLLFIFHGRTVSLDQFFSYKLHAFESTDGIQTVTAHALGGLSSALFLCFFVERAKKCLDFGLTLYFIDFLVCCFYEGFPSSWSWWVVRAISLAITVVLGEYLCSLRELEEIPMLDLFSQRRPHSPKRNATQEKHS</sequence>
<name>A0A485L4J0_9STRA</name>
<evidence type="ECO:0000256" key="4">
    <source>
        <dbReference type="ARBA" id="ARBA00022692"/>
    </source>
</evidence>
<evidence type="ECO:0000256" key="3">
    <source>
        <dbReference type="ARBA" id="ARBA00022448"/>
    </source>
</evidence>
<keyword evidence="3" id="KW-0813">Transport</keyword>
<evidence type="ECO:0000256" key="2">
    <source>
        <dbReference type="ARBA" id="ARBA00008160"/>
    </source>
</evidence>
<comment type="similarity">
    <text evidence="2">Belongs to the SYS1 family.</text>
</comment>
<dbReference type="EMBL" id="VJMH01005700">
    <property type="protein sequence ID" value="KAF0693420.1"/>
    <property type="molecule type" value="Genomic_DNA"/>
</dbReference>
<keyword evidence="4 9" id="KW-0812">Transmembrane</keyword>
<evidence type="ECO:0000256" key="1">
    <source>
        <dbReference type="ARBA" id="ARBA00004653"/>
    </source>
</evidence>
<evidence type="ECO:0000256" key="5">
    <source>
        <dbReference type="ARBA" id="ARBA00022927"/>
    </source>
</evidence>
<keyword evidence="5" id="KW-0653">Protein transport</keyword>
<reference evidence="10" key="2">
    <citation type="submission" date="2019-06" db="EMBL/GenBank/DDBJ databases">
        <title>Genomics analysis of Aphanomyces spp. identifies a new class of oomycete effector associated with host adaptation.</title>
        <authorList>
            <person name="Gaulin E."/>
        </authorList>
    </citation>
    <scope>NUCLEOTIDE SEQUENCE</scope>
    <source>
        <strain evidence="10">CBS 578.67</strain>
    </source>
</reference>
<dbReference type="PANTHER" id="PTHR12952:SF0">
    <property type="entry name" value="PROTEIN SYS1 HOMOLOG"/>
    <property type="match status" value="1"/>
</dbReference>
<gene>
    <name evidence="11" type="primary">Aste57867_15620</name>
    <name evidence="10" type="ORF">As57867_015564</name>
    <name evidence="11" type="ORF">ASTE57867_15620</name>
</gene>
<protein>
    <submittedName>
        <fullName evidence="11">Aste57867_15620 protein</fullName>
    </submittedName>
</protein>
<evidence type="ECO:0000313" key="11">
    <source>
        <dbReference type="EMBL" id="VFT92418.1"/>
    </source>
</evidence>
<feature type="transmembrane region" description="Helical" evidence="9">
    <location>
        <begin position="272"/>
        <end position="298"/>
    </location>
</feature>
<dbReference type="GO" id="GO:0005802">
    <property type="term" value="C:trans-Golgi network"/>
    <property type="evidence" value="ECO:0007669"/>
    <property type="project" value="TreeGrafter"/>
</dbReference>
<evidence type="ECO:0000256" key="8">
    <source>
        <dbReference type="ARBA" id="ARBA00023136"/>
    </source>
</evidence>
<dbReference type="Proteomes" id="UP000332933">
    <property type="component" value="Unassembled WGS sequence"/>
</dbReference>
<reference evidence="11 12" key="1">
    <citation type="submission" date="2019-03" db="EMBL/GenBank/DDBJ databases">
        <authorList>
            <person name="Gaulin E."/>
            <person name="Dumas B."/>
        </authorList>
    </citation>
    <scope>NUCLEOTIDE SEQUENCE [LARGE SCALE GENOMIC DNA]</scope>
    <source>
        <strain evidence="11">CBS 568.67</strain>
    </source>
</reference>
<keyword evidence="7" id="KW-0333">Golgi apparatus</keyword>
<feature type="transmembrane region" description="Helical" evidence="9">
    <location>
        <begin position="172"/>
        <end position="189"/>
    </location>
</feature>
<keyword evidence="12" id="KW-1185">Reference proteome</keyword>
<organism evidence="11 12">
    <name type="scientific">Aphanomyces stellatus</name>
    <dbReference type="NCBI Taxonomy" id="120398"/>
    <lineage>
        <taxon>Eukaryota</taxon>
        <taxon>Sar</taxon>
        <taxon>Stramenopiles</taxon>
        <taxon>Oomycota</taxon>
        <taxon>Saprolegniomycetes</taxon>
        <taxon>Saprolegniales</taxon>
        <taxon>Verrucalvaceae</taxon>
        <taxon>Aphanomyces</taxon>
    </lineage>
</organism>
<evidence type="ECO:0000256" key="9">
    <source>
        <dbReference type="SAM" id="Phobius"/>
    </source>
</evidence>
<keyword evidence="8 9" id="KW-0472">Membrane</keyword>
<evidence type="ECO:0000313" key="10">
    <source>
        <dbReference type="EMBL" id="KAF0693420.1"/>
    </source>
</evidence>
<evidence type="ECO:0000256" key="6">
    <source>
        <dbReference type="ARBA" id="ARBA00022989"/>
    </source>
</evidence>
<dbReference type="OrthoDB" id="542931at2759"/>
<dbReference type="GO" id="GO:0000139">
    <property type="term" value="C:Golgi membrane"/>
    <property type="evidence" value="ECO:0007669"/>
    <property type="project" value="UniProtKB-SubCell"/>
</dbReference>
<proteinExistence type="inferred from homology"/>
<dbReference type="EMBL" id="CAADRA010005721">
    <property type="protein sequence ID" value="VFT92418.1"/>
    <property type="molecule type" value="Genomic_DNA"/>
</dbReference>
<accession>A0A485L4J0</accession>
<evidence type="ECO:0000256" key="7">
    <source>
        <dbReference type="ARBA" id="ARBA00023034"/>
    </source>
</evidence>
<dbReference type="GO" id="GO:0034067">
    <property type="term" value="P:protein localization to Golgi apparatus"/>
    <property type="evidence" value="ECO:0007669"/>
    <property type="project" value="TreeGrafter"/>
</dbReference>
<dbReference type="GO" id="GO:0043001">
    <property type="term" value="P:Golgi to plasma membrane protein transport"/>
    <property type="evidence" value="ECO:0007669"/>
    <property type="project" value="TreeGrafter"/>
</dbReference>